<dbReference type="EC" id="2.7.1.4" evidence="5"/>
<keyword evidence="6" id="KW-1185">Reference proteome</keyword>
<accession>A0ABT9NFE1</accession>
<dbReference type="PANTHER" id="PTHR43085">
    <property type="entry name" value="HEXOKINASE FAMILY MEMBER"/>
    <property type="match status" value="1"/>
</dbReference>
<sequence length="319" mass="33728">MTACLVIGEALIDVVKRASGETNRHPGGSPMNVAVGLARLGRRVHLLTRFGDDADGDTLREYIEGAGVTIVPGAVDSDATSIAIASIDDSGSPTYHFDVYSSYVEPPSSPEKINELLAEPPLHVHIGSIGAHLRPGAETVRRWVELLHPHSTISYDPNVRLSILGSAQSVIDDMEEILPHVDIVKASTEDMEELTGEEVSPDEAAQFFLARGVKFVAITMGSKGVKLYTPVTSVAIPALTVDVVDSVGAGDAMMSALIDALARISVLGEERQGLTEISPQMLTSVGQFAATAAGITVSRAGANPPTRAEMNDLLAEHQF</sequence>
<dbReference type="SUPFAM" id="SSF53613">
    <property type="entry name" value="Ribokinase-like"/>
    <property type="match status" value="1"/>
</dbReference>
<evidence type="ECO:0000313" key="5">
    <source>
        <dbReference type="EMBL" id="MDP9806095.1"/>
    </source>
</evidence>
<protein>
    <submittedName>
        <fullName evidence="5">Fructokinase</fullName>
        <ecNumber evidence="5">2.7.1.4</ecNumber>
    </submittedName>
</protein>
<dbReference type="InterPro" id="IPR029056">
    <property type="entry name" value="Ribokinase-like"/>
</dbReference>
<evidence type="ECO:0000256" key="1">
    <source>
        <dbReference type="ARBA" id="ARBA00010688"/>
    </source>
</evidence>
<reference evidence="5 6" key="1">
    <citation type="submission" date="2023-07" db="EMBL/GenBank/DDBJ databases">
        <title>Sequencing the genomes of 1000 actinobacteria strains.</title>
        <authorList>
            <person name="Klenk H.-P."/>
        </authorList>
    </citation>
    <scope>NUCLEOTIDE SEQUENCE [LARGE SCALE GENOMIC DNA]</scope>
    <source>
        <strain evidence="5 6">DSM 17163</strain>
    </source>
</reference>
<keyword evidence="2 5" id="KW-0808">Transferase</keyword>
<evidence type="ECO:0000256" key="3">
    <source>
        <dbReference type="ARBA" id="ARBA00022777"/>
    </source>
</evidence>
<dbReference type="EMBL" id="JAUSQX010000001">
    <property type="protein sequence ID" value="MDP9806095.1"/>
    <property type="molecule type" value="Genomic_DNA"/>
</dbReference>
<comment type="similarity">
    <text evidence="1">Belongs to the carbohydrate kinase PfkB family.</text>
</comment>
<dbReference type="GO" id="GO:0008865">
    <property type="term" value="F:fructokinase activity"/>
    <property type="evidence" value="ECO:0007669"/>
    <property type="project" value="UniProtKB-EC"/>
</dbReference>
<dbReference type="RefSeq" id="WP_307682337.1">
    <property type="nucleotide sequence ID" value="NZ_JAUSQX010000001.1"/>
</dbReference>
<keyword evidence="3" id="KW-0418">Kinase</keyword>
<dbReference type="CDD" id="cd01167">
    <property type="entry name" value="bac_FRK"/>
    <property type="match status" value="1"/>
</dbReference>
<dbReference type="InterPro" id="IPR002173">
    <property type="entry name" value="Carboh/pur_kinase_PfkB_CS"/>
</dbReference>
<dbReference type="Gene3D" id="3.40.1190.20">
    <property type="match status" value="1"/>
</dbReference>
<comment type="caution">
    <text evidence="5">The sequence shown here is derived from an EMBL/GenBank/DDBJ whole genome shotgun (WGS) entry which is preliminary data.</text>
</comment>
<dbReference type="PROSITE" id="PS00583">
    <property type="entry name" value="PFKB_KINASES_1"/>
    <property type="match status" value="1"/>
</dbReference>
<name>A0ABT9NFE1_9ACTO</name>
<dbReference type="InterPro" id="IPR011611">
    <property type="entry name" value="PfkB_dom"/>
</dbReference>
<evidence type="ECO:0000259" key="4">
    <source>
        <dbReference type="Pfam" id="PF00294"/>
    </source>
</evidence>
<feature type="domain" description="Carbohydrate kinase PfkB" evidence="4">
    <location>
        <begin position="1"/>
        <end position="305"/>
    </location>
</feature>
<organism evidence="5 6">
    <name type="scientific">Trueperella bonasi</name>
    <dbReference type="NCBI Taxonomy" id="312286"/>
    <lineage>
        <taxon>Bacteria</taxon>
        <taxon>Bacillati</taxon>
        <taxon>Actinomycetota</taxon>
        <taxon>Actinomycetes</taxon>
        <taxon>Actinomycetales</taxon>
        <taxon>Actinomycetaceae</taxon>
        <taxon>Trueperella</taxon>
    </lineage>
</organism>
<dbReference type="InterPro" id="IPR050306">
    <property type="entry name" value="PfkB_Carbo_kinase"/>
</dbReference>
<evidence type="ECO:0000256" key="2">
    <source>
        <dbReference type="ARBA" id="ARBA00022679"/>
    </source>
</evidence>
<gene>
    <name evidence="5" type="ORF">J2S70_000677</name>
</gene>
<dbReference type="PANTHER" id="PTHR43085:SF57">
    <property type="entry name" value="CARBOHYDRATE KINASE PFKB DOMAIN-CONTAINING PROTEIN"/>
    <property type="match status" value="1"/>
</dbReference>
<dbReference type="Pfam" id="PF00294">
    <property type="entry name" value="PfkB"/>
    <property type="match status" value="1"/>
</dbReference>
<proteinExistence type="inferred from homology"/>
<evidence type="ECO:0000313" key="6">
    <source>
        <dbReference type="Proteomes" id="UP001243212"/>
    </source>
</evidence>
<dbReference type="Proteomes" id="UP001243212">
    <property type="component" value="Unassembled WGS sequence"/>
</dbReference>
<dbReference type="PROSITE" id="PS00584">
    <property type="entry name" value="PFKB_KINASES_2"/>
    <property type="match status" value="1"/>
</dbReference>